<evidence type="ECO:0000313" key="3">
    <source>
        <dbReference type="Proteomes" id="UP000003959"/>
    </source>
</evidence>
<accession>F4XPQ6</accession>
<dbReference type="SUPFAM" id="SSF69593">
    <property type="entry name" value="Glycerol-3-phosphate (1)-acyltransferase"/>
    <property type="match status" value="1"/>
</dbReference>
<protein>
    <submittedName>
        <fullName evidence="2">1-acyl-sn-glycerol-3-phosphate acyltransferase</fullName>
    </submittedName>
</protein>
<feature type="domain" description="Phospholipid/glycerol acyltransferase" evidence="1">
    <location>
        <begin position="17"/>
        <end position="78"/>
    </location>
</feature>
<dbReference type="HOGENOM" id="CLU_2369747_0_0_3"/>
<dbReference type="EMBL" id="GL890848">
    <property type="protein sequence ID" value="EGJ33510.1"/>
    <property type="molecule type" value="Genomic_DNA"/>
</dbReference>
<sequence length="95" mass="10527">MMRCLLQWEDKCSNIDEDPIPHKSAVVVVSNHRGFLDVPLLMVALGQPIPIACDHYIGQVPVMRVGCPADGLFPSRKTRTYTVDVFTTGKSVSRT</sequence>
<organism evidence="2 3">
    <name type="scientific">Moorena producens 3L</name>
    <dbReference type="NCBI Taxonomy" id="489825"/>
    <lineage>
        <taxon>Bacteria</taxon>
        <taxon>Bacillati</taxon>
        <taxon>Cyanobacteriota</taxon>
        <taxon>Cyanophyceae</taxon>
        <taxon>Coleofasciculales</taxon>
        <taxon>Coleofasciculaceae</taxon>
        <taxon>Moorena</taxon>
    </lineage>
</organism>
<dbReference type="eggNOG" id="COG0204">
    <property type="taxonomic scope" value="Bacteria"/>
</dbReference>
<dbReference type="Pfam" id="PF01553">
    <property type="entry name" value="Acyltransferase"/>
    <property type="match status" value="1"/>
</dbReference>
<dbReference type="Proteomes" id="UP000003959">
    <property type="component" value="Unassembled WGS sequence"/>
</dbReference>
<keyword evidence="2" id="KW-0012">Acyltransferase</keyword>
<keyword evidence="2" id="KW-0808">Transferase</keyword>
<dbReference type="GO" id="GO:0016746">
    <property type="term" value="F:acyltransferase activity"/>
    <property type="evidence" value="ECO:0007669"/>
    <property type="project" value="UniProtKB-KW"/>
</dbReference>
<reference evidence="3" key="1">
    <citation type="journal article" date="2011" name="Proc. Natl. Acad. Sci. U.S.A.">
        <title>Genomic insights into the physiology and ecology of the marine filamentous cyanobacterium Lyngbya majuscula.</title>
        <authorList>
            <person name="Jones A.C."/>
            <person name="Monroe E.A."/>
            <person name="Podell S."/>
            <person name="Hess W.R."/>
            <person name="Klages S."/>
            <person name="Esquenazi E."/>
            <person name="Niessen S."/>
            <person name="Hoover H."/>
            <person name="Rothmann M."/>
            <person name="Lasken R.S."/>
            <person name="Yates J.R.III."/>
            <person name="Reinhardt R."/>
            <person name="Kube M."/>
            <person name="Burkart M.D."/>
            <person name="Allen E.E."/>
            <person name="Dorrestein P.C."/>
            <person name="Gerwick W.H."/>
            <person name="Gerwick L."/>
        </authorList>
    </citation>
    <scope>NUCLEOTIDE SEQUENCE [LARGE SCALE GENOMIC DNA]</scope>
    <source>
        <strain evidence="3">3L</strain>
    </source>
</reference>
<dbReference type="RefSeq" id="WP_008182133.1">
    <property type="nucleotide sequence ID" value="NZ_GL890848.1"/>
</dbReference>
<proteinExistence type="predicted"/>
<evidence type="ECO:0000259" key="1">
    <source>
        <dbReference type="Pfam" id="PF01553"/>
    </source>
</evidence>
<dbReference type="AlphaFoldDB" id="F4XPQ6"/>
<gene>
    <name evidence="2" type="ORF">LYNGBM3L_34720</name>
</gene>
<name>F4XPQ6_9CYAN</name>
<dbReference type="InterPro" id="IPR002123">
    <property type="entry name" value="Plipid/glycerol_acylTrfase"/>
</dbReference>
<evidence type="ECO:0000313" key="2">
    <source>
        <dbReference type="EMBL" id="EGJ33510.1"/>
    </source>
</evidence>
<keyword evidence="3" id="KW-1185">Reference proteome</keyword>